<feature type="compositionally biased region" description="Pro residues" evidence="1">
    <location>
        <begin position="17"/>
        <end position="26"/>
    </location>
</feature>
<evidence type="ECO:0000313" key="3">
    <source>
        <dbReference type="WBParaSite" id="PSAMB.scaffold4831size13424.g25296.t1"/>
    </source>
</evidence>
<sequence>MSTSSSSSIDDWMDPIAPSPLPPRNDPFPFPEAMNNQHGMVWMVDCHVATMEIATIWSRTLGKVHHEISSKQRRLFQSSMAVGTWVAFNAKYDGHGWQTVGDVKSISPRLKFDRYQASDFDVSGEALVLAVFNSYAYLWSDAVGRIKVKDSTHFPLCRPATVVKFVAKRVMSGHDNETDIAFEAVKVAPYRGGLEFTDLFITSTLTAARKSQNEQQFSQFSLDAKEIVARPTDCDPRGYLQTAADSNSDLFVIYAPALVGEHPFTHRCLLIGGLESAPFELVDGMPIEIEAVVEDGESDESDHEGSCEQAEASSVDERGSSGEIDERTESDREIENIFAGAEQDSQPMRQSPWTPPTRSQPTDESYDDPPEMSFTPETSFAPETTLDPETSFTPETTFDPETTLDALSISDQMQINLDAFCRDTTDTMASARLPEESSSNTLPRYQKAKNESKMSRVISVKDNDANDEVDDKKLMDSVTHVHQQWEEKMLRMVSDENRAAPPRAAPAAEYRDAWMVTGPLPLINMLGVILTDPVLASNILRRAGIELIMAAADCLTNDLHYDTVCALADPHFHDYDDNRDDISLSSHGCNTAVEICARGAKGIVTNVKGTIGFIWSPLLNDAVFIPPLLLDPQLKVGNWVLFGAEYYYDKNDQRRIRVTEYEVLAKDCLPVQVRRNELLVKTTFRYSENCESHGDLVVGWSPDFLRVLVYKSLKMTMTANTLYHVWVVKIKAEFGIEWRVDASFRPMLVEIKKPEEKVSSPQTGDVVDQSANEQPLGDSLEASSSNEPIKVFEDIEGVVTGMVAEKHTAFIWSPKLDSVIIPMSCSSGLQVGDWVTVTAEPCRNVRLRKCKYSALSCNKMDKPLLPTKVTNRVLFLRTKIRLPKLITGNVIIAKSRELGCVMVAKSDVRKNEANEILTVWVKKISPVEDCEWALCRIEAVDDSDSDSLPSHNDSTTATVYHSADDTSLSLSRPISVAEACSPLEERCTSGASEEANSNEAPSCCKARQLLQRLFTNEALRTHVLSKDVDLLTDLCQYLASDAC</sequence>
<feature type="compositionally biased region" description="Polar residues" evidence="1">
    <location>
        <begin position="343"/>
        <end position="363"/>
    </location>
</feature>
<organism evidence="2 3">
    <name type="scientific">Plectus sambesii</name>
    <dbReference type="NCBI Taxonomy" id="2011161"/>
    <lineage>
        <taxon>Eukaryota</taxon>
        <taxon>Metazoa</taxon>
        <taxon>Ecdysozoa</taxon>
        <taxon>Nematoda</taxon>
        <taxon>Chromadorea</taxon>
        <taxon>Plectida</taxon>
        <taxon>Plectina</taxon>
        <taxon>Plectoidea</taxon>
        <taxon>Plectidae</taxon>
        <taxon>Plectus</taxon>
    </lineage>
</organism>
<evidence type="ECO:0000256" key="1">
    <source>
        <dbReference type="SAM" id="MobiDB-lite"/>
    </source>
</evidence>
<keyword evidence="2" id="KW-1185">Reference proteome</keyword>
<dbReference type="Proteomes" id="UP000887566">
    <property type="component" value="Unplaced"/>
</dbReference>
<feature type="compositionally biased region" description="Basic and acidic residues" evidence="1">
    <location>
        <begin position="315"/>
        <end position="335"/>
    </location>
</feature>
<evidence type="ECO:0000313" key="2">
    <source>
        <dbReference type="Proteomes" id="UP000887566"/>
    </source>
</evidence>
<feature type="compositionally biased region" description="Polar residues" evidence="1">
    <location>
        <begin position="759"/>
        <end position="773"/>
    </location>
</feature>
<name>A0A914WNK3_9BILA</name>
<feature type="region of interest" description="Disordered" evidence="1">
    <location>
        <begin position="294"/>
        <end position="399"/>
    </location>
</feature>
<feature type="region of interest" description="Disordered" evidence="1">
    <location>
        <begin position="432"/>
        <end position="454"/>
    </location>
</feature>
<feature type="region of interest" description="Disordered" evidence="1">
    <location>
        <begin position="755"/>
        <end position="784"/>
    </location>
</feature>
<feature type="region of interest" description="Disordered" evidence="1">
    <location>
        <begin position="1"/>
        <end position="26"/>
    </location>
</feature>
<reference evidence="3" key="1">
    <citation type="submission" date="2022-11" db="UniProtKB">
        <authorList>
            <consortium name="WormBaseParasite"/>
        </authorList>
    </citation>
    <scope>IDENTIFICATION</scope>
</reference>
<dbReference type="AlphaFoldDB" id="A0A914WNK3"/>
<proteinExistence type="predicted"/>
<feature type="compositionally biased region" description="Low complexity" evidence="1">
    <location>
        <begin position="387"/>
        <end position="399"/>
    </location>
</feature>
<accession>A0A914WNK3</accession>
<dbReference type="WBParaSite" id="PSAMB.scaffold4831size13424.g25296.t1">
    <property type="protein sequence ID" value="PSAMB.scaffold4831size13424.g25296.t1"/>
    <property type="gene ID" value="PSAMB.scaffold4831size13424.g25296"/>
</dbReference>
<protein>
    <submittedName>
        <fullName evidence="3">Uncharacterized protein</fullName>
    </submittedName>
</protein>